<dbReference type="InterPro" id="IPR016040">
    <property type="entry name" value="NAD(P)-bd_dom"/>
</dbReference>
<dbReference type="SUPFAM" id="SSF51735">
    <property type="entry name" value="NAD(P)-binding Rossmann-fold domains"/>
    <property type="match status" value="1"/>
</dbReference>
<dbReference type="EMBL" id="VFOW01000001">
    <property type="protein sequence ID" value="TQL75235.1"/>
    <property type="molecule type" value="Genomic_DNA"/>
</dbReference>
<dbReference type="InterPro" id="IPR051604">
    <property type="entry name" value="Ergot_Alk_Oxidoreductase"/>
</dbReference>
<dbReference type="InterPro" id="IPR036291">
    <property type="entry name" value="NAD(P)-bd_dom_sf"/>
</dbReference>
<evidence type="ECO:0000313" key="2">
    <source>
        <dbReference type="EMBL" id="TQL75235.1"/>
    </source>
</evidence>
<protein>
    <submittedName>
        <fullName evidence="2">Uncharacterized protein YbjT (DUF2867 family)</fullName>
    </submittedName>
</protein>
<dbReference type="PANTHER" id="PTHR43162">
    <property type="match status" value="1"/>
</dbReference>
<dbReference type="PANTHER" id="PTHR43162:SF1">
    <property type="entry name" value="PRESTALK A DIFFERENTIATION PROTEIN A"/>
    <property type="match status" value="1"/>
</dbReference>
<comment type="caution">
    <text evidence="2">The sequence shown here is derived from an EMBL/GenBank/DDBJ whole genome shotgun (WGS) entry which is preliminary data.</text>
</comment>
<keyword evidence="3" id="KW-1185">Reference proteome</keyword>
<feature type="domain" description="NAD(P)-binding" evidence="1">
    <location>
        <begin position="7"/>
        <end position="171"/>
    </location>
</feature>
<dbReference type="Pfam" id="PF13460">
    <property type="entry name" value="NAD_binding_10"/>
    <property type="match status" value="1"/>
</dbReference>
<dbReference type="OrthoDB" id="3510772at2"/>
<dbReference type="AlphaFoldDB" id="A0A543ARU6"/>
<evidence type="ECO:0000313" key="3">
    <source>
        <dbReference type="Proteomes" id="UP000317043"/>
    </source>
</evidence>
<evidence type="ECO:0000259" key="1">
    <source>
        <dbReference type="Pfam" id="PF13460"/>
    </source>
</evidence>
<dbReference type="InParanoid" id="A0A543ARU6"/>
<proteinExistence type="predicted"/>
<sequence>MTILVTGARGAVARNVIAQLTAAGVDVRAASRQPLDGTTTVQLDFTKPEGFAEALTGVSRVFLYAAAEGIDDFIAAAKEAGVERFVLLSSAAVDPEGKADDAISRMHLAVEEPLRASGVPWTFVRPGMFAGNSLQWRQSIVEEKLVRVVYPDAMVNPIHEADIAEVAVEGLTGAGLVNTAVYVDGPQPLSQRRQIELIGEAIGRDIAVVELTREEAYEALAKFMPQPELMLDMLADGQVPPPGPTSEAVTGRPARSFAQWAVDHVADFS</sequence>
<organism evidence="2 3">
    <name type="scientific">Stackebrandtia endophytica</name>
    <dbReference type="NCBI Taxonomy" id="1496996"/>
    <lineage>
        <taxon>Bacteria</taxon>
        <taxon>Bacillati</taxon>
        <taxon>Actinomycetota</taxon>
        <taxon>Actinomycetes</taxon>
        <taxon>Glycomycetales</taxon>
        <taxon>Glycomycetaceae</taxon>
        <taxon>Stackebrandtia</taxon>
    </lineage>
</organism>
<name>A0A543ARU6_9ACTN</name>
<dbReference type="RefSeq" id="WP_142034951.1">
    <property type="nucleotide sequence ID" value="NZ_JBHTGS010000001.1"/>
</dbReference>
<dbReference type="Gene3D" id="3.40.50.720">
    <property type="entry name" value="NAD(P)-binding Rossmann-like Domain"/>
    <property type="match status" value="1"/>
</dbReference>
<accession>A0A543ARU6</accession>
<reference evidence="2 3" key="1">
    <citation type="submission" date="2019-06" db="EMBL/GenBank/DDBJ databases">
        <title>Sequencing the genomes of 1000 actinobacteria strains.</title>
        <authorList>
            <person name="Klenk H.-P."/>
        </authorList>
    </citation>
    <scope>NUCLEOTIDE SEQUENCE [LARGE SCALE GENOMIC DNA]</scope>
    <source>
        <strain evidence="2 3">DSM 45928</strain>
    </source>
</reference>
<gene>
    <name evidence="2" type="ORF">FB566_0732</name>
</gene>
<dbReference type="Proteomes" id="UP000317043">
    <property type="component" value="Unassembled WGS sequence"/>
</dbReference>